<evidence type="ECO:0000313" key="2">
    <source>
        <dbReference type="EMBL" id="MFC4403766.1"/>
    </source>
</evidence>
<dbReference type="GO" id="GO:0016746">
    <property type="term" value="F:acyltransferase activity"/>
    <property type="evidence" value="ECO:0007669"/>
    <property type="project" value="UniProtKB-KW"/>
</dbReference>
<dbReference type="InterPro" id="IPR016181">
    <property type="entry name" value="Acyl_CoA_acyltransferase"/>
</dbReference>
<keyword evidence="2" id="KW-0012">Acyltransferase</keyword>
<dbReference type="Pfam" id="PF00583">
    <property type="entry name" value="Acetyltransf_1"/>
    <property type="match status" value="1"/>
</dbReference>
<protein>
    <submittedName>
        <fullName evidence="2">GNAT family N-acetyltransferase</fullName>
        <ecNumber evidence="2">2.3.1.-</ecNumber>
    </submittedName>
</protein>
<keyword evidence="2" id="KW-0808">Transferase</keyword>
<evidence type="ECO:0000313" key="3">
    <source>
        <dbReference type="Proteomes" id="UP001595882"/>
    </source>
</evidence>
<dbReference type="Proteomes" id="UP001595882">
    <property type="component" value="Unassembled WGS sequence"/>
</dbReference>
<dbReference type="EMBL" id="JBHSDT010000008">
    <property type="protein sequence ID" value="MFC4403766.1"/>
    <property type="molecule type" value="Genomic_DNA"/>
</dbReference>
<feature type="domain" description="N-acetyltransferase" evidence="1">
    <location>
        <begin position="1"/>
        <end position="141"/>
    </location>
</feature>
<organism evidence="2 3">
    <name type="scientific">Gracilibacillus xinjiangensis</name>
    <dbReference type="NCBI Taxonomy" id="1193282"/>
    <lineage>
        <taxon>Bacteria</taxon>
        <taxon>Bacillati</taxon>
        <taxon>Bacillota</taxon>
        <taxon>Bacilli</taxon>
        <taxon>Bacillales</taxon>
        <taxon>Bacillaceae</taxon>
        <taxon>Gracilibacillus</taxon>
    </lineage>
</organism>
<name>A0ABV8X035_9BACI</name>
<keyword evidence="3" id="KW-1185">Reference proteome</keyword>
<dbReference type="CDD" id="cd04301">
    <property type="entry name" value="NAT_SF"/>
    <property type="match status" value="1"/>
</dbReference>
<dbReference type="Gene3D" id="3.40.630.30">
    <property type="match status" value="1"/>
</dbReference>
<proteinExistence type="predicted"/>
<dbReference type="SUPFAM" id="SSF55729">
    <property type="entry name" value="Acyl-CoA N-acyltransferases (Nat)"/>
    <property type="match status" value="1"/>
</dbReference>
<gene>
    <name evidence="2" type="ORF">ACFOY7_11860</name>
</gene>
<dbReference type="EC" id="2.3.1.-" evidence="2"/>
<evidence type="ECO:0000259" key="1">
    <source>
        <dbReference type="PROSITE" id="PS51186"/>
    </source>
</evidence>
<accession>A0ABV8X035</accession>
<dbReference type="RefSeq" id="WP_390252302.1">
    <property type="nucleotide sequence ID" value="NZ_JBHSDT010000008.1"/>
</dbReference>
<reference evidence="3" key="1">
    <citation type="journal article" date="2019" name="Int. J. Syst. Evol. Microbiol.">
        <title>The Global Catalogue of Microorganisms (GCM) 10K type strain sequencing project: providing services to taxonomists for standard genome sequencing and annotation.</title>
        <authorList>
            <consortium name="The Broad Institute Genomics Platform"/>
            <consortium name="The Broad Institute Genome Sequencing Center for Infectious Disease"/>
            <person name="Wu L."/>
            <person name="Ma J."/>
        </authorList>
    </citation>
    <scope>NUCLEOTIDE SEQUENCE [LARGE SCALE GENOMIC DNA]</scope>
    <source>
        <strain evidence="3">CCUG 37865</strain>
    </source>
</reference>
<sequence length="141" mass="16567">MGLYITNELDKKAKQHVNDGLYQFNLRHFPEDLSGRYEDIGLFIKDDTGDVYGGLIGAVCWNWLEIYQLFLDEKIRNQGYGTKLLLEIENMARERKCDYIKLDTLSFQALDFYKKHGYEVFGSINNVGREHVHYYLKKDLG</sequence>
<comment type="caution">
    <text evidence="2">The sequence shown here is derived from an EMBL/GenBank/DDBJ whole genome shotgun (WGS) entry which is preliminary data.</text>
</comment>
<dbReference type="PROSITE" id="PS51186">
    <property type="entry name" value="GNAT"/>
    <property type="match status" value="1"/>
</dbReference>
<dbReference type="InterPro" id="IPR000182">
    <property type="entry name" value="GNAT_dom"/>
</dbReference>